<sequence>MATWILDYGERSRAVVKRIVETPERIEDHIQAQGWDSKKGEWRYLVMLRDGVVDYGDDEFPGYPVVKTLTPVEFLRERLNAEIEKG</sequence>
<accession>A0A6M3IQH5</accession>
<dbReference type="EMBL" id="MT141373">
    <property type="protein sequence ID" value="QJA59515.1"/>
    <property type="molecule type" value="Genomic_DNA"/>
</dbReference>
<organism evidence="1">
    <name type="scientific">viral metagenome</name>
    <dbReference type="NCBI Taxonomy" id="1070528"/>
    <lineage>
        <taxon>unclassified sequences</taxon>
        <taxon>metagenomes</taxon>
        <taxon>organismal metagenomes</taxon>
    </lineage>
</organism>
<reference evidence="1" key="1">
    <citation type="submission" date="2020-03" db="EMBL/GenBank/DDBJ databases">
        <title>The deep terrestrial virosphere.</title>
        <authorList>
            <person name="Holmfeldt K."/>
            <person name="Nilsson E."/>
            <person name="Simone D."/>
            <person name="Lopez-Fernandez M."/>
            <person name="Wu X."/>
            <person name="de Brujin I."/>
            <person name="Lundin D."/>
            <person name="Andersson A."/>
            <person name="Bertilsson S."/>
            <person name="Dopson M."/>
        </authorList>
    </citation>
    <scope>NUCLEOTIDE SEQUENCE</scope>
    <source>
        <strain evidence="2">MM415A02333</strain>
        <strain evidence="1">MM415B01281</strain>
    </source>
</reference>
<evidence type="ECO:0000313" key="1">
    <source>
        <dbReference type="EMBL" id="QJA59515.1"/>
    </source>
</evidence>
<name>A0A6M3IQH5_9ZZZZ</name>
<dbReference type="AlphaFoldDB" id="A0A6M3IQH5"/>
<dbReference type="EMBL" id="MT142031">
    <property type="protein sequence ID" value="QJA73486.1"/>
    <property type="molecule type" value="Genomic_DNA"/>
</dbReference>
<gene>
    <name evidence="2" type="ORF">MM415A02333_0001</name>
    <name evidence="1" type="ORF">MM415B01281_0005</name>
</gene>
<protein>
    <submittedName>
        <fullName evidence="1">Uncharacterized protein</fullName>
    </submittedName>
</protein>
<proteinExistence type="predicted"/>
<evidence type="ECO:0000313" key="2">
    <source>
        <dbReference type="EMBL" id="QJA73486.1"/>
    </source>
</evidence>